<evidence type="ECO:0000313" key="3">
    <source>
        <dbReference type="EMBL" id="KAA6340195.1"/>
    </source>
</evidence>
<comment type="caution">
    <text evidence="3">The sequence shown here is derived from an EMBL/GenBank/DDBJ whole genome shotgun (WGS) entry which is preliminary data.</text>
</comment>
<feature type="non-terminal residue" evidence="3">
    <location>
        <position position="1"/>
    </location>
</feature>
<evidence type="ECO:0000313" key="4">
    <source>
        <dbReference type="Proteomes" id="UP000324800"/>
    </source>
</evidence>
<feature type="coiled-coil region" evidence="1">
    <location>
        <begin position="176"/>
        <end position="211"/>
    </location>
</feature>
<dbReference type="Proteomes" id="UP000324800">
    <property type="component" value="Unassembled WGS sequence"/>
</dbReference>
<reference evidence="3 4" key="1">
    <citation type="submission" date="2019-03" db="EMBL/GenBank/DDBJ databases">
        <title>Single cell metagenomics reveals metabolic interactions within the superorganism composed of flagellate Streblomastix strix and complex community of Bacteroidetes bacteria on its surface.</title>
        <authorList>
            <person name="Treitli S.C."/>
            <person name="Kolisko M."/>
            <person name="Husnik F."/>
            <person name="Keeling P."/>
            <person name="Hampl V."/>
        </authorList>
    </citation>
    <scope>NUCLEOTIDE SEQUENCE [LARGE SCALE GENOMIC DNA]</scope>
    <source>
        <strain evidence="3">ST1C</strain>
    </source>
</reference>
<gene>
    <name evidence="3" type="ORF">EZS28_052550</name>
</gene>
<accession>A0A5J4S3X8</accession>
<feature type="region of interest" description="Disordered" evidence="2">
    <location>
        <begin position="112"/>
        <end position="131"/>
    </location>
</feature>
<dbReference type="AlphaFoldDB" id="A0A5J4S3X8"/>
<organism evidence="3 4">
    <name type="scientific">Streblomastix strix</name>
    <dbReference type="NCBI Taxonomy" id="222440"/>
    <lineage>
        <taxon>Eukaryota</taxon>
        <taxon>Metamonada</taxon>
        <taxon>Preaxostyla</taxon>
        <taxon>Oxymonadida</taxon>
        <taxon>Streblomastigidae</taxon>
        <taxon>Streblomastix</taxon>
    </lineage>
</organism>
<name>A0A5J4S3X8_9EUKA</name>
<sequence>HLEHANINPESYLWEPRQALFADSFPRSQWSIIIDNLLARRNIPGKPDFILCLSVAASLLQRNCDNYPLFDRFPLPFVQQELQQRVNSRNVDAPFFFQRKRLEAQAAERKEQLDAQERLEEEEVSKRREANRMERRRVYQKQLEEGRQELLRGMEERGKLLQLVEATQMSAAKILHKTAIEEAEEASETAAALAERERFDREEAIQRAEQDRANRLEAAVLKQNHSA</sequence>
<feature type="non-terminal residue" evidence="3">
    <location>
        <position position="227"/>
    </location>
</feature>
<keyword evidence="1" id="KW-0175">Coiled coil</keyword>
<evidence type="ECO:0000256" key="2">
    <source>
        <dbReference type="SAM" id="MobiDB-lite"/>
    </source>
</evidence>
<proteinExistence type="predicted"/>
<protein>
    <submittedName>
        <fullName evidence="3">Uncharacterized protein</fullName>
    </submittedName>
</protein>
<dbReference type="EMBL" id="SNRW01040974">
    <property type="protein sequence ID" value="KAA6340195.1"/>
    <property type="molecule type" value="Genomic_DNA"/>
</dbReference>
<evidence type="ECO:0000256" key="1">
    <source>
        <dbReference type="SAM" id="Coils"/>
    </source>
</evidence>